<feature type="compositionally biased region" description="Polar residues" evidence="1">
    <location>
        <begin position="1"/>
        <end position="18"/>
    </location>
</feature>
<feature type="transmembrane region" description="Helical" evidence="2">
    <location>
        <begin position="33"/>
        <end position="53"/>
    </location>
</feature>
<dbReference type="PANTHER" id="PTHR33429">
    <property type="entry name" value="OS02G0708000 PROTEIN-RELATED"/>
    <property type="match status" value="1"/>
</dbReference>
<keyword evidence="4" id="KW-1185">Reference proteome</keyword>
<sequence length="112" mass="11901">MATESSPLPEEQQSQDTVPNPEAVSSSAASGSIGPFFAVISVLTVLAILSCILSRICKRRVVTPLESIKHVGCFRWLKRRCSRCVAGDEGVSGEKAMVHEKESNGGKALDGV</sequence>
<accession>A0ABC8RSF6</accession>
<dbReference type="Proteomes" id="UP001642360">
    <property type="component" value="Unassembled WGS sequence"/>
</dbReference>
<dbReference type="AlphaFoldDB" id="A0ABC8RSF6"/>
<evidence type="ECO:0000313" key="4">
    <source>
        <dbReference type="Proteomes" id="UP001642360"/>
    </source>
</evidence>
<keyword evidence="2" id="KW-0812">Transmembrane</keyword>
<evidence type="ECO:0008006" key="5">
    <source>
        <dbReference type="Google" id="ProtNLM"/>
    </source>
</evidence>
<keyword evidence="2" id="KW-0472">Membrane</keyword>
<proteinExistence type="predicted"/>
<reference evidence="3 4" key="1">
    <citation type="submission" date="2024-02" db="EMBL/GenBank/DDBJ databases">
        <authorList>
            <person name="Vignale AGUSTIN F."/>
            <person name="Sosa J E."/>
            <person name="Modenutti C."/>
        </authorList>
    </citation>
    <scope>NUCLEOTIDE SEQUENCE [LARGE SCALE GENOMIC DNA]</scope>
</reference>
<dbReference type="EMBL" id="CAUOFW020001724">
    <property type="protein sequence ID" value="CAK9147859.1"/>
    <property type="molecule type" value="Genomic_DNA"/>
</dbReference>
<gene>
    <name evidence="3" type="ORF">ILEXP_LOCUS15794</name>
</gene>
<feature type="region of interest" description="Disordered" evidence="1">
    <location>
        <begin position="1"/>
        <end position="29"/>
    </location>
</feature>
<protein>
    <recommendedName>
        <fullName evidence="5">Transmembrane protein</fullName>
    </recommendedName>
</protein>
<evidence type="ECO:0000256" key="2">
    <source>
        <dbReference type="SAM" id="Phobius"/>
    </source>
</evidence>
<evidence type="ECO:0000256" key="1">
    <source>
        <dbReference type="SAM" id="MobiDB-lite"/>
    </source>
</evidence>
<organism evidence="3 4">
    <name type="scientific">Ilex paraguariensis</name>
    <name type="common">yerba mate</name>
    <dbReference type="NCBI Taxonomy" id="185542"/>
    <lineage>
        <taxon>Eukaryota</taxon>
        <taxon>Viridiplantae</taxon>
        <taxon>Streptophyta</taxon>
        <taxon>Embryophyta</taxon>
        <taxon>Tracheophyta</taxon>
        <taxon>Spermatophyta</taxon>
        <taxon>Magnoliopsida</taxon>
        <taxon>eudicotyledons</taxon>
        <taxon>Gunneridae</taxon>
        <taxon>Pentapetalae</taxon>
        <taxon>asterids</taxon>
        <taxon>campanulids</taxon>
        <taxon>Aquifoliales</taxon>
        <taxon>Aquifoliaceae</taxon>
        <taxon>Ilex</taxon>
    </lineage>
</organism>
<name>A0ABC8RSF6_9AQUA</name>
<comment type="caution">
    <text evidence="3">The sequence shown here is derived from an EMBL/GenBank/DDBJ whole genome shotgun (WGS) entry which is preliminary data.</text>
</comment>
<dbReference type="PANTHER" id="PTHR33429:SF23">
    <property type="entry name" value="OS02G0709350 PROTEIN"/>
    <property type="match status" value="1"/>
</dbReference>
<keyword evidence="2" id="KW-1133">Transmembrane helix</keyword>
<evidence type="ECO:0000313" key="3">
    <source>
        <dbReference type="EMBL" id="CAK9147859.1"/>
    </source>
</evidence>